<keyword evidence="3" id="KW-0843">Virulence</keyword>
<dbReference type="OMA" id="NCIAWHT"/>
<dbReference type="OrthoDB" id="2281372at2759"/>
<evidence type="ECO:0000313" key="7">
    <source>
        <dbReference type="Proteomes" id="UP000002669"/>
    </source>
</evidence>
<dbReference type="EMBL" id="DS989827">
    <property type="protein sequence ID" value="EFR04225.1"/>
    <property type="molecule type" value="Genomic_DNA"/>
</dbReference>
<feature type="domain" description="LysM" evidence="5">
    <location>
        <begin position="52"/>
        <end position="99"/>
    </location>
</feature>
<dbReference type="Gene3D" id="3.10.350.10">
    <property type="entry name" value="LysM domain"/>
    <property type="match status" value="4"/>
</dbReference>
<feature type="chain" id="PRO_5003188249" description="LysM domain-containing protein" evidence="4">
    <location>
        <begin position="18"/>
        <end position="455"/>
    </location>
</feature>
<dbReference type="STRING" id="535722.E4V2G0"/>
<proteinExistence type="predicted"/>
<dbReference type="Pfam" id="PF01476">
    <property type="entry name" value="LysM"/>
    <property type="match status" value="2"/>
</dbReference>
<dbReference type="InterPro" id="IPR018392">
    <property type="entry name" value="LysM"/>
</dbReference>
<evidence type="ECO:0000313" key="6">
    <source>
        <dbReference type="EMBL" id="EFR04225.1"/>
    </source>
</evidence>
<dbReference type="HOGENOM" id="CLU_010591_8_1_1"/>
<dbReference type="InParanoid" id="E4V2G0"/>
<dbReference type="VEuPathDB" id="FungiDB:MGYG_07232"/>
<sequence>MNCCVFILLLWVGIALGEQPVSQTTFAPKPIELGETSPAGPTKSRTAQKCHRWHTVRKGDTCPMVEGTYGISHNQFLEWNPSVPKDCSQGFWVGYSYCVGVSDHPVFATPIETNSINSTTITASKTTITSTYSIRNPVTSERLTVSPVKRYGRRKGPSPDNLHIATSGTLLGHQWNKGLGDDCSGLYVGWWVCVGIQPRTSLSLFYPVGSTISYPEPTRYTPMTTSIDTAEFTASPTQPGFVLGCQKFYQARPGDTCPKVLSQFGYITEQQFLGWNPALGKDCSGLWAGYWYCAGAFSEENLPQPPTVTTTPSPIQRNSVSNCVAWYQMTLSDTCESITIMFGAFSRGDFISWNPAVQENCSNIKVGYWYCVAVPGTPRSRTMSAPASPTATNPTQPGFPSNCRKRWLVSESETCSIILKFTGITLSDFLRWNPAVGSKSCDNLLPGYEQFRDQP</sequence>
<dbReference type="InterPro" id="IPR052210">
    <property type="entry name" value="LysM1-like"/>
</dbReference>
<keyword evidence="1" id="KW-0147">Chitin-binding</keyword>
<gene>
    <name evidence="6" type="ORF">MGYG_07232</name>
</gene>
<accession>E4V2G0</accession>
<keyword evidence="2 4" id="KW-0732">Signal</keyword>
<feature type="domain" description="LysM" evidence="5">
    <location>
        <begin position="405"/>
        <end position="452"/>
    </location>
</feature>
<dbReference type="CDD" id="cd00118">
    <property type="entry name" value="LysM"/>
    <property type="match status" value="2"/>
</dbReference>
<reference evidence="7" key="1">
    <citation type="journal article" date="2012" name="MBio">
        <title>Comparative genome analysis of Trichophyton rubrum and related dermatophytes reveals candidate genes involved in infection.</title>
        <authorList>
            <person name="Martinez D.A."/>
            <person name="Oliver B.G."/>
            <person name="Graeser Y."/>
            <person name="Goldberg J.M."/>
            <person name="Li W."/>
            <person name="Martinez-Rossi N.M."/>
            <person name="Monod M."/>
            <person name="Shelest E."/>
            <person name="Barton R.C."/>
            <person name="Birch E."/>
            <person name="Brakhage A.A."/>
            <person name="Chen Z."/>
            <person name="Gurr S.J."/>
            <person name="Heiman D."/>
            <person name="Heitman J."/>
            <person name="Kosti I."/>
            <person name="Rossi A."/>
            <person name="Saif S."/>
            <person name="Samalova M."/>
            <person name="Saunders C.W."/>
            <person name="Shea T."/>
            <person name="Summerbell R.C."/>
            <person name="Xu J."/>
            <person name="Young S."/>
            <person name="Zeng Q."/>
            <person name="Birren B.W."/>
            <person name="Cuomo C.A."/>
            <person name="White T.C."/>
        </authorList>
    </citation>
    <scope>NUCLEOTIDE SEQUENCE [LARGE SCALE GENOMIC DNA]</scope>
    <source>
        <strain evidence="7">ATCC MYA-4604 / CBS 118893</strain>
    </source>
</reference>
<dbReference type="GO" id="GO:0008061">
    <property type="term" value="F:chitin binding"/>
    <property type="evidence" value="ECO:0007669"/>
    <property type="project" value="UniProtKB-KW"/>
</dbReference>
<evidence type="ECO:0000256" key="3">
    <source>
        <dbReference type="ARBA" id="ARBA00023026"/>
    </source>
</evidence>
<dbReference type="InterPro" id="IPR036779">
    <property type="entry name" value="LysM_dom_sf"/>
</dbReference>
<dbReference type="AlphaFoldDB" id="E4V2G0"/>
<feature type="domain" description="LysM" evidence="5">
    <location>
        <begin position="325"/>
        <end position="372"/>
    </location>
</feature>
<dbReference type="PANTHER" id="PTHR34997:SF2">
    <property type="entry name" value="LYSM DOMAIN-CONTAINING PROTEIN-RELATED"/>
    <property type="match status" value="1"/>
</dbReference>
<evidence type="ECO:0000256" key="1">
    <source>
        <dbReference type="ARBA" id="ARBA00022669"/>
    </source>
</evidence>
<dbReference type="GeneID" id="10026483"/>
<dbReference type="SUPFAM" id="SSF54106">
    <property type="entry name" value="LysM domain"/>
    <property type="match status" value="1"/>
</dbReference>
<organism evidence="7">
    <name type="scientific">Arthroderma gypseum (strain ATCC MYA-4604 / CBS 118893)</name>
    <name type="common">Microsporum gypseum</name>
    <dbReference type="NCBI Taxonomy" id="535722"/>
    <lineage>
        <taxon>Eukaryota</taxon>
        <taxon>Fungi</taxon>
        <taxon>Dikarya</taxon>
        <taxon>Ascomycota</taxon>
        <taxon>Pezizomycotina</taxon>
        <taxon>Eurotiomycetes</taxon>
        <taxon>Eurotiomycetidae</taxon>
        <taxon>Onygenales</taxon>
        <taxon>Arthrodermataceae</taxon>
        <taxon>Nannizzia</taxon>
    </lineage>
</organism>
<name>E4V2G0_ARTGP</name>
<dbReference type="PANTHER" id="PTHR34997">
    <property type="entry name" value="AM15"/>
    <property type="match status" value="1"/>
</dbReference>
<protein>
    <recommendedName>
        <fullName evidence="5">LysM domain-containing protein</fullName>
    </recommendedName>
</protein>
<dbReference type="RefSeq" id="XP_003171233.1">
    <property type="nucleotide sequence ID" value="XM_003171185.1"/>
</dbReference>
<dbReference type="PROSITE" id="PS51782">
    <property type="entry name" value="LYSM"/>
    <property type="match status" value="4"/>
</dbReference>
<feature type="domain" description="LysM" evidence="5">
    <location>
        <begin position="247"/>
        <end position="294"/>
    </location>
</feature>
<dbReference type="Proteomes" id="UP000002669">
    <property type="component" value="Unassembled WGS sequence"/>
</dbReference>
<evidence type="ECO:0000256" key="4">
    <source>
        <dbReference type="SAM" id="SignalP"/>
    </source>
</evidence>
<evidence type="ECO:0000256" key="2">
    <source>
        <dbReference type="ARBA" id="ARBA00022729"/>
    </source>
</evidence>
<dbReference type="eggNOG" id="KOG2806">
    <property type="taxonomic scope" value="Eukaryota"/>
</dbReference>
<feature type="signal peptide" evidence="4">
    <location>
        <begin position="1"/>
        <end position="17"/>
    </location>
</feature>
<evidence type="ECO:0000259" key="5">
    <source>
        <dbReference type="PROSITE" id="PS51782"/>
    </source>
</evidence>
<keyword evidence="7" id="KW-1185">Reference proteome</keyword>